<dbReference type="InterPro" id="IPR007410">
    <property type="entry name" value="LpqE-like"/>
</dbReference>
<evidence type="ECO:0000313" key="3">
    <source>
        <dbReference type="EMBL" id="OYN79691.1"/>
    </source>
</evidence>
<reference evidence="3 4" key="1">
    <citation type="submission" date="2017-07" db="EMBL/GenBank/DDBJ databases">
        <title>The new phylogeny of genus Mycobacterium.</title>
        <authorList>
            <person name="Tortoli E."/>
            <person name="Trovato A."/>
            <person name="Cirillo D.M."/>
        </authorList>
    </citation>
    <scope>NUCLEOTIDE SEQUENCE [LARGE SCALE GENOMIC DNA]</scope>
    <source>
        <strain evidence="3 4">ATCC 33027</strain>
    </source>
</reference>
<dbReference type="OrthoDB" id="5188566at2"/>
<evidence type="ECO:0000256" key="1">
    <source>
        <dbReference type="SAM" id="MobiDB-lite"/>
    </source>
</evidence>
<feature type="chain" id="PRO_5038828776" description="Lipoprotein LpqE" evidence="2">
    <location>
        <begin position="28"/>
        <end position="185"/>
    </location>
</feature>
<dbReference type="Pfam" id="PF04314">
    <property type="entry name" value="PCuAC"/>
    <property type="match status" value="1"/>
</dbReference>
<feature type="signal peptide" evidence="2">
    <location>
        <begin position="1"/>
        <end position="27"/>
    </location>
</feature>
<proteinExistence type="predicted"/>
<comment type="caution">
    <text evidence="3">The sequence shown here is derived from an EMBL/GenBank/DDBJ whole genome shotgun (WGS) entry which is preliminary data.</text>
</comment>
<accession>A0A255DLZ2</accession>
<sequence>MNRLTNRLVAASAGLAACSLILTGCGAGQISQTADQQSAVNGATANVANIALRNIHLQAVQTGDALKPGRTIDLIFVAANISPDTNDKLVSVSTDVGTVVLTGDTAIPAGSSLIVGSADGQAEATPMGSAEPTKAQVTLSQPITNGLTYKFTFAFDKAGQGTVEVPISAGGAPRQDGDPVGGPHE</sequence>
<dbReference type="AlphaFoldDB" id="A0A255DLZ2"/>
<organism evidence="3 4">
    <name type="scientific">Mycolicibacterium sphagni</name>
    <dbReference type="NCBI Taxonomy" id="1786"/>
    <lineage>
        <taxon>Bacteria</taxon>
        <taxon>Bacillati</taxon>
        <taxon>Actinomycetota</taxon>
        <taxon>Actinomycetes</taxon>
        <taxon>Mycobacteriales</taxon>
        <taxon>Mycobacteriaceae</taxon>
        <taxon>Mycolicibacterium</taxon>
    </lineage>
</organism>
<evidence type="ECO:0000313" key="4">
    <source>
        <dbReference type="Proteomes" id="UP000216063"/>
    </source>
</evidence>
<feature type="region of interest" description="Disordered" evidence="1">
    <location>
        <begin position="165"/>
        <end position="185"/>
    </location>
</feature>
<dbReference type="PROSITE" id="PS51257">
    <property type="entry name" value="PROKAR_LIPOPROTEIN"/>
    <property type="match status" value="1"/>
</dbReference>
<protein>
    <recommendedName>
        <fullName evidence="5">Lipoprotein LpqE</fullName>
    </recommendedName>
</protein>
<dbReference type="Proteomes" id="UP000216063">
    <property type="component" value="Unassembled WGS sequence"/>
</dbReference>
<evidence type="ECO:0000256" key="2">
    <source>
        <dbReference type="SAM" id="SignalP"/>
    </source>
</evidence>
<keyword evidence="4" id="KW-1185">Reference proteome</keyword>
<evidence type="ECO:0008006" key="5">
    <source>
        <dbReference type="Google" id="ProtNLM"/>
    </source>
</evidence>
<dbReference type="EMBL" id="NOZR01000008">
    <property type="protein sequence ID" value="OYN79691.1"/>
    <property type="molecule type" value="Genomic_DNA"/>
</dbReference>
<name>A0A255DLZ2_9MYCO</name>
<keyword evidence="2" id="KW-0732">Signal</keyword>
<gene>
    <name evidence="3" type="ORF">CG716_12240</name>
</gene>